<dbReference type="FunFam" id="2.30.42.10:FF:000063">
    <property type="entry name" value="Peptidase, S41 family"/>
    <property type="match status" value="1"/>
</dbReference>
<dbReference type="InterPro" id="IPR036034">
    <property type="entry name" value="PDZ_sf"/>
</dbReference>
<keyword evidence="3 5" id="KW-0378">Hydrolase</keyword>
<evidence type="ECO:0000259" key="7">
    <source>
        <dbReference type="PROSITE" id="PS50106"/>
    </source>
</evidence>
<proteinExistence type="inferred from homology"/>
<accession>A0A847VD66</accession>
<organism evidence="8 9">
    <name type="scientific">Candidatus Dojkabacteria bacterium</name>
    <dbReference type="NCBI Taxonomy" id="2099670"/>
    <lineage>
        <taxon>Bacteria</taxon>
        <taxon>Candidatus Dojkabacteria</taxon>
    </lineage>
</organism>
<dbReference type="PANTHER" id="PTHR32060:SF30">
    <property type="entry name" value="CARBOXY-TERMINAL PROCESSING PROTEASE CTPA"/>
    <property type="match status" value="1"/>
</dbReference>
<name>A0A847VD66_9BACT</name>
<dbReference type="PANTHER" id="PTHR32060">
    <property type="entry name" value="TAIL-SPECIFIC PROTEASE"/>
    <property type="match status" value="1"/>
</dbReference>
<dbReference type="InterPro" id="IPR004447">
    <property type="entry name" value="Peptidase_S41A"/>
</dbReference>
<dbReference type="InterPro" id="IPR041489">
    <property type="entry name" value="PDZ_6"/>
</dbReference>
<dbReference type="Gene3D" id="3.90.226.10">
    <property type="entry name" value="2-enoyl-CoA Hydratase, Chain A, domain 1"/>
    <property type="match status" value="1"/>
</dbReference>
<gene>
    <name evidence="8" type="ORF">GX888_01665</name>
</gene>
<evidence type="ECO:0000313" key="8">
    <source>
        <dbReference type="EMBL" id="NLZ24439.1"/>
    </source>
</evidence>
<keyword evidence="6" id="KW-0472">Membrane</keyword>
<evidence type="ECO:0000256" key="6">
    <source>
        <dbReference type="SAM" id="Phobius"/>
    </source>
</evidence>
<dbReference type="SUPFAM" id="SSF52096">
    <property type="entry name" value="ClpP/crotonase"/>
    <property type="match status" value="1"/>
</dbReference>
<dbReference type="Pfam" id="PF17820">
    <property type="entry name" value="PDZ_6"/>
    <property type="match status" value="1"/>
</dbReference>
<evidence type="ECO:0000256" key="4">
    <source>
        <dbReference type="ARBA" id="ARBA00022825"/>
    </source>
</evidence>
<dbReference type="InterPro" id="IPR005151">
    <property type="entry name" value="Tail-specific_protease"/>
</dbReference>
<dbReference type="SMART" id="SM00228">
    <property type="entry name" value="PDZ"/>
    <property type="match status" value="1"/>
</dbReference>
<sequence length="405" mass="44409">MDSENKGSKIFGVLILLVVTFVFGVIMGRNVIPTSDGLFSFDSSKNVDFGLFWNVWDMLERKYVEKDTVSEEEKLFGAIKGLVSSYNDPATIFLDPEETKDFNASNEGKLFEGIGAELGYDEGAIIVVTPIEGSPAKAAGIRPGDYILAVDDYELKSGENVYSIVQRIRGEAGTVVKLKILHRDEFEPVDIEITRGEITVPSITLSYIGEKKDIALIDVSRFTESSLQEWNSKWDSTVHEIVKADVEKIILDLRSNPGGYFNAAIYAADEFLPAGKVIAKQEDSKGRVQVYDSSKKGELIGKSIVVLVNEGSASSAEILAGALQQNSVATIIGTKTYGKGTAQSIENFSNGSSLHVTILKWLLPDGTWLSREHSVTPDIEVELNSEDFVKGVDTQLDKALEYINK</sequence>
<dbReference type="AlphaFoldDB" id="A0A847VD66"/>
<dbReference type="EMBL" id="JAAZIL010000044">
    <property type="protein sequence ID" value="NLZ24439.1"/>
    <property type="molecule type" value="Genomic_DNA"/>
</dbReference>
<keyword evidence="6" id="KW-1133">Transmembrane helix</keyword>
<dbReference type="SUPFAM" id="SSF50156">
    <property type="entry name" value="PDZ domain-like"/>
    <property type="match status" value="1"/>
</dbReference>
<evidence type="ECO:0000256" key="3">
    <source>
        <dbReference type="ARBA" id="ARBA00022801"/>
    </source>
</evidence>
<dbReference type="Gene3D" id="2.30.42.10">
    <property type="match status" value="1"/>
</dbReference>
<evidence type="ECO:0000313" key="9">
    <source>
        <dbReference type="Proteomes" id="UP000564033"/>
    </source>
</evidence>
<dbReference type="InterPro" id="IPR001478">
    <property type="entry name" value="PDZ"/>
</dbReference>
<evidence type="ECO:0000256" key="1">
    <source>
        <dbReference type="ARBA" id="ARBA00009179"/>
    </source>
</evidence>
<dbReference type="Gene3D" id="3.30.750.44">
    <property type="match status" value="1"/>
</dbReference>
<feature type="domain" description="PDZ" evidence="7">
    <location>
        <begin position="99"/>
        <end position="184"/>
    </location>
</feature>
<dbReference type="GO" id="GO:0030288">
    <property type="term" value="C:outer membrane-bounded periplasmic space"/>
    <property type="evidence" value="ECO:0007669"/>
    <property type="project" value="TreeGrafter"/>
</dbReference>
<evidence type="ECO:0000256" key="2">
    <source>
        <dbReference type="ARBA" id="ARBA00022670"/>
    </source>
</evidence>
<dbReference type="CDD" id="cd07560">
    <property type="entry name" value="Peptidase_S41_CPP"/>
    <property type="match status" value="1"/>
</dbReference>
<protein>
    <submittedName>
        <fullName evidence="8">S41 family peptidase</fullName>
    </submittedName>
</protein>
<dbReference type="CDD" id="cd06782">
    <property type="entry name" value="cpPDZ_CPP-like"/>
    <property type="match status" value="1"/>
</dbReference>
<dbReference type="Pfam" id="PF03572">
    <property type="entry name" value="Peptidase_S41"/>
    <property type="match status" value="1"/>
</dbReference>
<dbReference type="GO" id="GO:0004175">
    <property type="term" value="F:endopeptidase activity"/>
    <property type="evidence" value="ECO:0007669"/>
    <property type="project" value="TreeGrafter"/>
</dbReference>
<comment type="caution">
    <text evidence="8">The sequence shown here is derived from an EMBL/GenBank/DDBJ whole genome shotgun (WGS) entry which is preliminary data.</text>
</comment>
<dbReference type="SMART" id="SM00245">
    <property type="entry name" value="TSPc"/>
    <property type="match status" value="1"/>
</dbReference>
<dbReference type="NCBIfam" id="TIGR00225">
    <property type="entry name" value="prc"/>
    <property type="match status" value="1"/>
</dbReference>
<dbReference type="PROSITE" id="PS50106">
    <property type="entry name" value="PDZ"/>
    <property type="match status" value="1"/>
</dbReference>
<reference evidence="8 9" key="1">
    <citation type="journal article" date="2020" name="Biotechnol. Biofuels">
        <title>New insights from the biogas microbiome by comprehensive genome-resolved metagenomics of nearly 1600 species originating from multiple anaerobic digesters.</title>
        <authorList>
            <person name="Campanaro S."/>
            <person name="Treu L."/>
            <person name="Rodriguez-R L.M."/>
            <person name="Kovalovszki A."/>
            <person name="Ziels R.M."/>
            <person name="Maus I."/>
            <person name="Zhu X."/>
            <person name="Kougias P.G."/>
            <person name="Basile A."/>
            <person name="Luo G."/>
            <person name="Schluter A."/>
            <person name="Konstantinidis K.T."/>
            <person name="Angelidaki I."/>
        </authorList>
    </citation>
    <scope>NUCLEOTIDE SEQUENCE [LARGE SCALE GENOMIC DNA]</scope>
    <source>
        <strain evidence="8">AS19jrsBPTG_9</strain>
    </source>
</reference>
<dbReference type="GO" id="GO:0006508">
    <property type="term" value="P:proteolysis"/>
    <property type="evidence" value="ECO:0007669"/>
    <property type="project" value="UniProtKB-KW"/>
</dbReference>
<keyword evidence="4 5" id="KW-0720">Serine protease</keyword>
<comment type="similarity">
    <text evidence="1 5">Belongs to the peptidase S41A family.</text>
</comment>
<dbReference type="InterPro" id="IPR029045">
    <property type="entry name" value="ClpP/crotonase-like_dom_sf"/>
</dbReference>
<dbReference type="GO" id="GO:0007165">
    <property type="term" value="P:signal transduction"/>
    <property type="evidence" value="ECO:0007669"/>
    <property type="project" value="TreeGrafter"/>
</dbReference>
<keyword evidence="6" id="KW-0812">Transmembrane</keyword>
<keyword evidence="2 5" id="KW-0645">Protease</keyword>
<dbReference type="Proteomes" id="UP000564033">
    <property type="component" value="Unassembled WGS sequence"/>
</dbReference>
<evidence type="ECO:0000256" key="5">
    <source>
        <dbReference type="RuleBase" id="RU004404"/>
    </source>
</evidence>
<dbReference type="GO" id="GO:0008236">
    <property type="term" value="F:serine-type peptidase activity"/>
    <property type="evidence" value="ECO:0007669"/>
    <property type="project" value="UniProtKB-KW"/>
</dbReference>
<feature type="transmembrane region" description="Helical" evidence="6">
    <location>
        <begin position="12"/>
        <end position="32"/>
    </location>
</feature>